<proteinExistence type="predicted"/>
<evidence type="ECO:0000313" key="1">
    <source>
        <dbReference type="EMBL" id="DAE25391.1"/>
    </source>
</evidence>
<dbReference type="EMBL" id="BK015797">
    <property type="protein sequence ID" value="DAE25391.1"/>
    <property type="molecule type" value="Genomic_DNA"/>
</dbReference>
<sequence length="35" mass="4314">MWRFLLALICFNYFSYILTIKLKIFDFNTSSRGQY</sequence>
<protein>
    <submittedName>
        <fullName evidence="1">Uncharacterized protein</fullName>
    </submittedName>
</protein>
<organism evidence="1">
    <name type="scientific">Siphoviridae sp. ct6d71</name>
    <dbReference type="NCBI Taxonomy" id="2826298"/>
    <lineage>
        <taxon>Viruses</taxon>
        <taxon>Duplodnaviria</taxon>
        <taxon>Heunggongvirae</taxon>
        <taxon>Uroviricota</taxon>
        <taxon>Caudoviricetes</taxon>
    </lineage>
</organism>
<reference evidence="1" key="1">
    <citation type="journal article" date="2021" name="Proc. Natl. Acad. Sci. U.S.A.">
        <title>A Catalog of Tens of Thousands of Viruses from Human Metagenomes Reveals Hidden Associations with Chronic Diseases.</title>
        <authorList>
            <person name="Tisza M.J."/>
            <person name="Buck C.B."/>
        </authorList>
    </citation>
    <scope>NUCLEOTIDE SEQUENCE</scope>
    <source>
        <strain evidence="1">Ct6d71</strain>
    </source>
</reference>
<name>A0A8S5R1L6_9CAUD</name>
<accession>A0A8S5R1L6</accession>